<dbReference type="RefSeq" id="WP_025004711.1">
    <property type="nucleotide sequence ID" value="NZ_JBGYTE010000026.1"/>
</dbReference>
<evidence type="ECO:0000313" key="3">
    <source>
        <dbReference type="Proteomes" id="UP000030103"/>
    </source>
</evidence>
<dbReference type="EMBL" id="JRFA01000025">
    <property type="protein sequence ID" value="KGN73029.1"/>
    <property type="molecule type" value="Genomic_DNA"/>
</dbReference>
<dbReference type="Proteomes" id="UP000254156">
    <property type="component" value="Unassembled WGS sequence"/>
</dbReference>
<evidence type="ECO:0000313" key="2">
    <source>
        <dbReference type="EMBL" id="SUB89327.1"/>
    </source>
</evidence>
<evidence type="ECO:0000313" key="1">
    <source>
        <dbReference type="EMBL" id="KGN73029.1"/>
    </source>
</evidence>
<name>A0A0A2E9A1_9PORP</name>
<dbReference type="EMBL" id="UGTF01000002">
    <property type="protein sequence ID" value="SUB89327.1"/>
    <property type="molecule type" value="Genomic_DNA"/>
</dbReference>
<dbReference type="Proteomes" id="UP000030103">
    <property type="component" value="Unassembled WGS sequence"/>
</dbReference>
<keyword evidence="3" id="KW-1185">Reference proteome</keyword>
<sequence>MYDFSDIDAAYRFVSSVFFPDGSKSELCKTERLQGRRIDDKHYEITLLGATDVLLNGAPPDDFNEIMLMLGESLYPIVLEVTEMGDIVKVCNFEDIEKRWKSSCSDIKNLCENSFVVEQYINSSSVNMRNKDVFLNTLKQNGFVRLFFNGYEQKDTEFIVSDFPMRKDKVLFSFDKWELQDEESICRSQLEKPEERVTILGGDAVLKIKRTPKGIPRTAKFLARVEKKEKGYFMKETRIELIS</sequence>
<dbReference type="AlphaFoldDB" id="A0A0A2E9A1"/>
<dbReference type="OrthoDB" id="1231534at2"/>
<reference evidence="2 4" key="2">
    <citation type="submission" date="2018-06" db="EMBL/GenBank/DDBJ databases">
        <authorList>
            <consortium name="Pathogen Informatics"/>
            <person name="Doyle S."/>
        </authorList>
    </citation>
    <scope>NUCLEOTIDE SEQUENCE [LARGE SCALE GENOMIC DNA]</scope>
    <source>
        <strain evidence="2 4">NCTC11632</strain>
    </source>
</reference>
<reference evidence="1 3" key="1">
    <citation type="submission" date="2014-09" db="EMBL/GenBank/DDBJ databases">
        <title>Draft Genome Sequence of Porphyromonas macacae COT-192_OH2859.</title>
        <authorList>
            <person name="Wallis C."/>
            <person name="Deusch O."/>
            <person name="O'Flynn C."/>
            <person name="Davis I."/>
            <person name="Horsfall A."/>
            <person name="Kirkwood N."/>
            <person name="Harris S."/>
            <person name="Eisen J.A."/>
            <person name="Coil D.A."/>
            <person name="Darling A.E."/>
            <person name="Jospin G."/>
            <person name="Alexiev A."/>
        </authorList>
    </citation>
    <scope>NUCLEOTIDE SEQUENCE [LARGE SCALE GENOMIC DNA]</scope>
    <source>
        <strain evidence="3">COT-192 OH2859</strain>
        <strain evidence="1">COT-192_OH2859</strain>
    </source>
</reference>
<dbReference type="STRING" id="28115.HQ47_09240"/>
<organism evidence="1 3">
    <name type="scientific">Porphyromonas macacae</name>
    <dbReference type="NCBI Taxonomy" id="28115"/>
    <lineage>
        <taxon>Bacteria</taxon>
        <taxon>Pseudomonadati</taxon>
        <taxon>Bacteroidota</taxon>
        <taxon>Bacteroidia</taxon>
        <taxon>Bacteroidales</taxon>
        <taxon>Porphyromonadaceae</taxon>
        <taxon>Porphyromonas</taxon>
    </lineage>
</organism>
<protein>
    <submittedName>
        <fullName evidence="1">Uncharacterized protein</fullName>
    </submittedName>
</protein>
<evidence type="ECO:0000313" key="4">
    <source>
        <dbReference type="Proteomes" id="UP000254156"/>
    </source>
</evidence>
<proteinExistence type="predicted"/>
<accession>A0A0A2E9A1</accession>
<gene>
    <name evidence="1" type="ORF">HQ47_09240</name>
    <name evidence="2" type="ORF">NCTC11632_01430</name>
</gene>